<dbReference type="EMBL" id="QGLF01000003">
    <property type="protein sequence ID" value="PWR20947.1"/>
    <property type="molecule type" value="Genomic_DNA"/>
</dbReference>
<dbReference type="InterPro" id="IPR020915">
    <property type="entry name" value="UPF0311"/>
</dbReference>
<gene>
    <name evidence="2" type="ORF">DKG75_13230</name>
</gene>
<organism evidence="2 3">
    <name type="scientific">Zavarzinia compransoris</name>
    <dbReference type="NCBI Taxonomy" id="1264899"/>
    <lineage>
        <taxon>Bacteria</taxon>
        <taxon>Pseudomonadati</taxon>
        <taxon>Pseudomonadota</taxon>
        <taxon>Alphaproteobacteria</taxon>
        <taxon>Rhodospirillales</taxon>
        <taxon>Zavarziniaceae</taxon>
        <taxon>Zavarzinia</taxon>
    </lineage>
</organism>
<reference evidence="3" key="1">
    <citation type="submission" date="2018-05" db="EMBL/GenBank/DDBJ databases">
        <title>Zavarzinia sp. HR-AS.</title>
        <authorList>
            <person name="Lee Y."/>
            <person name="Jeon C.O."/>
        </authorList>
    </citation>
    <scope>NUCLEOTIDE SEQUENCE [LARGE SCALE GENOMIC DNA]</scope>
    <source>
        <strain evidence="3">DSM 1231</strain>
    </source>
</reference>
<proteinExistence type="inferred from homology"/>
<dbReference type="Pfam" id="PF11578">
    <property type="entry name" value="DUF3237"/>
    <property type="match status" value="1"/>
</dbReference>
<dbReference type="PANTHER" id="PTHR37315">
    <property type="entry name" value="UPF0311 PROTEIN BLR7842"/>
    <property type="match status" value="1"/>
</dbReference>
<dbReference type="PANTHER" id="PTHR37315:SF1">
    <property type="entry name" value="UPF0311 PROTEIN BLR7842"/>
    <property type="match status" value="1"/>
</dbReference>
<name>A0A317E1G6_9PROT</name>
<comment type="similarity">
    <text evidence="1">Belongs to the UPF0311 family.</text>
</comment>
<dbReference type="RefSeq" id="WP_109921591.1">
    <property type="nucleotide sequence ID" value="NZ_QGLF01000003.1"/>
</dbReference>
<evidence type="ECO:0000256" key="1">
    <source>
        <dbReference type="HAMAP-Rule" id="MF_00775"/>
    </source>
</evidence>
<dbReference type="Proteomes" id="UP000246077">
    <property type="component" value="Unassembled WGS sequence"/>
</dbReference>
<comment type="caution">
    <text evidence="2">The sequence shown here is derived from an EMBL/GenBank/DDBJ whole genome shotgun (WGS) entry which is preliminary data.</text>
</comment>
<protein>
    <recommendedName>
        <fullName evidence="1">UPF0311 protein DKG75_13230</fullName>
    </recommendedName>
</protein>
<evidence type="ECO:0000313" key="3">
    <source>
        <dbReference type="Proteomes" id="UP000246077"/>
    </source>
</evidence>
<keyword evidence="3" id="KW-1185">Reference proteome</keyword>
<dbReference type="OrthoDB" id="5294829at2"/>
<dbReference type="Gene3D" id="2.40.160.20">
    <property type="match status" value="1"/>
</dbReference>
<accession>A0A317E1G6</accession>
<dbReference type="HAMAP" id="MF_00775">
    <property type="entry name" value="UPF0311"/>
    <property type="match status" value="1"/>
</dbReference>
<dbReference type="AlphaFoldDB" id="A0A317E1G6"/>
<sequence>MLPYSSEFAFSYTVALAPPDVVGPGPGGIRLNFRLLGGEFAGPRLKGTVLPGGTDFVTLRSDGVLDIDVRGLLKTEDGAVIDIAYKGVIDAGPDAYAGFLAGSLPAALLVRAAPRLTAAHPDYLWLNRLQFYSIGRAVPQDLKAEFDVYALV</sequence>
<evidence type="ECO:0000313" key="2">
    <source>
        <dbReference type="EMBL" id="PWR20947.1"/>
    </source>
</evidence>